<evidence type="ECO:0000256" key="1">
    <source>
        <dbReference type="SAM" id="MobiDB-lite"/>
    </source>
</evidence>
<proteinExistence type="predicted"/>
<accession>A0AAC9FHI5</accession>
<evidence type="ECO:0000313" key="2">
    <source>
        <dbReference type="EMBL" id="AMU92638.1"/>
    </source>
</evidence>
<geneLocation type="plasmid" evidence="2 3">
    <name>unnamed1</name>
</geneLocation>
<protein>
    <submittedName>
        <fullName evidence="2">Uncharacterized protein</fullName>
    </submittedName>
</protein>
<keyword evidence="2" id="KW-0614">Plasmid</keyword>
<name>A0AAC9FHI5_SPHMC</name>
<dbReference type="AlphaFoldDB" id="A0AAC9FHI5"/>
<organism evidence="2 3">
    <name type="scientific">Sphingopyxis macrogoltabida</name>
    <name type="common">Sphingomonas macrogoltabidus</name>
    <dbReference type="NCBI Taxonomy" id="33050"/>
    <lineage>
        <taxon>Bacteria</taxon>
        <taxon>Pseudomonadati</taxon>
        <taxon>Pseudomonadota</taxon>
        <taxon>Alphaproteobacteria</taxon>
        <taxon>Sphingomonadales</taxon>
        <taxon>Sphingomonadaceae</taxon>
        <taxon>Sphingopyxis</taxon>
    </lineage>
</organism>
<dbReference type="KEGG" id="smaz:LH19_26750"/>
<dbReference type="Proteomes" id="UP000076088">
    <property type="component" value="Plasmid unnamed1"/>
</dbReference>
<sequence>MHCSAAIDRQFAGNALIRPDDKAIENAGIHARWLAMTITSGRVGSGRRIWSSQPKPPRTVTQRDVVT</sequence>
<dbReference type="EMBL" id="CP013345">
    <property type="protein sequence ID" value="AMU92638.1"/>
    <property type="molecule type" value="Genomic_DNA"/>
</dbReference>
<evidence type="ECO:0000313" key="3">
    <source>
        <dbReference type="Proteomes" id="UP000076088"/>
    </source>
</evidence>
<reference evidence="3" key="1">
    <citation type="submission" date="2015-11" db="EMBL/GenBank/DDBJ databases">
        <title>Complete genome sequence of a polyethylene-glycol degrader Sphingopyxis macrogoltabida 203N (NBRC 111659).</title>
        <authorList>
            <person name="Yoshiyuki O."/>
            <person name="Shouta N."/>
            <person name="Nagata Y."/>
            <person name="Numata M."/>
            <person name="Tsuchikane K."/>
            <person name="Hosoyama A."/>
            <person name="Yamazoe A."/>
            <person name="Tsuda M."/>
            <person name="Fujita N."/>
            <person name="Kawai F."/>
        </authorList>
    </citation>
    <scope>NUCLEOTIDE SEQUENCE [LARGE SCALE GENOMIC DNA]</scope>
    <source>
        <strain evidence="3">203N</strain>
        <plasmid evidence="3">unnamed1</plasmid>
    </source>
</reference>
<reference evidence="2 3" key="2">
    <citation type="journal article" date="2016" name="Genome Announc.">
        <title>Complete Genome Sequence of Sphingopyxis macrogoltabida Strain 203N (NBRC 111659), a Polyethylene Glycol Degrader.</title>
        <authorList>
            <person name="Ohtsubo Y."/>
            <person name="Nonoyama S."/>
            <person name="Nagata Y."/>
            <person name="Numata M."/>
            <person name="Tsuchikane K."/>
            <person name="Hosoyama A."/>
            <person name="Yamazoe A."/>
            <person name="Tsuda M."/>
            <person name="Fujita N."/>
            <person name="Kawai F."/>
        </authorList>
    </citation>
    <scope>NUCLEOTIDE SEQUENCE [LARGE SCALE GENOMIC DNA]</scope>
    <source>
        <strain evidence="2 3">203N</strain>
    </source>
</reference>
<feature type="region of interest" description="Disordered" evidence="1">
    <location>
        <begin position="45"/>
        <end position="67"/>
    </location>
</feature>
<gene>
    <name evidence="2" type="ORF">ATM17_30745</name>
</gene>
<keyword evidence="3" id="KW-1185">Reference proteome</keyword>